<evidence type="ECO:0000313" key="2">
    <source>
        <dbReference type="EMBL" id="KTC65801.1"/>
    </source>
</evidence>
<name>A0A0W0R425_9GAMM</name>
<dbReference type="Pfam" id="PF13557">
    <property type="entry name" value="Phenol_MetA_deg"/>
    <property type="match status" value="1"/>
</dbReference>
<dbReference type="STRING" id="45056.Lade_0459"/>
<dbReference type="Proteomes" id="UP000054859">
    <property type="component" value="Unassembled WGS sequence"/>
</dbReference>
<proteinExistence type="predicted"/>
<reference evidence="2 4" key="1">
    <citation type="submission" date="2015-11" db="EMBL/GenBank/DDBJ databases">
        <title>Identification of large and diverse effector repertoires of 38 Legionella species.</title>
        <authorList>
            <person name="Burstein D."/>
            <person name="Amaro F."/>
            <person name="Zusman T."/>
            <person name="Lifshitz Z."/>
            <person name="Cohen O."/>
            <person name="Gilbert J.A."/>
            <person name="Pupko T."/>
            <person name="Shuman H.A."/>
            <person name="Segal G."/>
        </authorList>
    </citation>
    <scope>NUCLEOTIDE SEQUENCE [LARGE SCALE GENOMIC DNA]</scope>
    <source>
        <strain evidence="2 4">1762-AUS-E</strain>
    </source>
</reference>
<dbReference type="EMBL" id="LNKA01000001">
    <property type="protein sequence ID" value="KTC65801.1"/>
    <property type="molecule type" value="Genomic_DNA"/>
</dbReference>
<dbReference type="AlphaFoldDB" id="A0A0W0R425"/>
<keyword evidence="1" id="KW-0732">Signal</keyword>
<accession>A0A0W0R425</accession>
<dbReference type="PATRIC" id="fig|45056.6.peg.475"/>
<protein>
    <submittedName>
        <fullName evidence="2">Fe-S protein</fullName>
    </submittedName>
</protein>
<feature type="chain" id="PRO_5036002954" evidence="1">
    <location>
        <begin position="23"/>
        <end position="315"/>
    </location>
</feature>
<feature type="signal peptide" evidence="1">
    <location>
        <begin position="1"/>
        <end position="22"/>
    </location>
</feature>
<sequence>MKKSAVLLFLCFLTSLLNFAHADPWYTGPLLAPAGKTIPRGHINFEPYIFYTQNTGTFNRHWRLVQSPRSDSTQFLPIFTYGLTDRMDLQFSLPYTRNQNLTRVSDHIGDASVLLGFQVLEQANSQWKPNLRVTLQEILPSGRYDQLEPYNQGTDSTGLGSYQTALGFNFQHLLPIYDFYLRTRLCLGFVNANAAAVHGLSSYGGTTDTQGKITPGNVASVDLAGELSVTQNWVLVMEGYYFTRSRTHFSGTVGLTPMGVPGIIGHDNVAELSLAPAIEFNFSANYGIIAGAWFSTKGKDAPDFISSVIAFNAYF</sequence>
<dbReference type="Proteomes" id="UP000281170">
    <property type="component" value="Plasmid 12"/>
</dbReference>
<geneLocation type="plasmid" evidence="3 5">
    <name>12</name>
</geneLocation>
<evidence type="ECO:0000256" key="1">
    <source>
        <dbReference type="SAM" id="SignalP"/>
    </source>
</evidence>
<dbReference type="OrthoDB" id="7240756at2"/>
<dbReference type="EMBL" id="LR134421">
    <property type="protein sequence ID" value="VEH85229.1"/>
    <property type="molecule type" value="Genomic_DNA"/>
</dbReference>
<keyword evidence="4" id="KW-1185">Reference proteome</keyword>
<dbReference type="InterPro" id="IPR025737">
    <property type="entry name" value="FApF"/>
</dbReference>
<evidence type="ECO:0000313" key="5">
    <source>
        <dbReference type="Proteomes" id="UP000281170"/>
    </source>
</evidence>
<evidence type="ECO:0000313" key="4">
    <source>
        <dbReference type="Proteomes" id="UP000054859"/>
    </source>
</evidence>
<evidence type="ECO:0000313" key="3">
    <source>
        <dbReference type="EMBL" id="VEH85229.1"/>
    </source>
</evidence>
<keyword evidence="3" id="KW-0614">Plasmid</keyword>
<dbReference type="RefSeq" id="WP_058461533.1">
    <property type="nucleotide sequence ID" value="NZ_CAAAHS010000004.1"/>
</dbReference>
<dbReference type="KEGG" id="ladl:NCTC12735_00854"/>
<organism evidence="2 4">
    <name type="scientific">Legionella adelaidensis</name>
    <dbReference type="NCBI Taxonomy" id="45056"/>
    <lineage>
        <taxon>Bacteria</taxon>
        <taxon>Pseudomonadati</taxon>
        <taxon>Pseudomonadota</taxon>
        <taxon>Gammaproteobacteria</taxon>
        <taxon>Legionellales</taxon>
        <taxon>Legionellaceae</taxon>
        <taxon>Legionella</taxon>
    </lineage>
</organism>
<reference evidence="3 5" key="2">
    <citation type="submission" date="2018-12" db="EMBL/GenBank/DDBJ databases">
        <authorList>
            <consortium name="Pathogen Informatics"/>
        </authorList>
    </citation>
    <scope>NUCLEOTIDE SEQUENCE [LARGE SCALE GENOMIC DNA]</scope>
    <source>
        <strain evidence="3 5">NCTC12735</strain>
        <plasmid evidence="5">12</plasmid>
    </source>
</reference>
<gene>
    <name evidence="2" type="ORF">Lade_0459</name>
    <name evidence="3" type="ORF">NCTC12735_00854</name>
</gene>